<dbReference type="GO" id="GO:0006352">
    <property type="term" value="P:DNA-templated transcription initiation"/>
    <property type="evidence" value="ECO:0007669"/>
    <property type="project" value="InterPro"/>
</dbReference>
<dbReference type="PANTHER" id="PTHR43133:SF8">
    <property type="entry name" value="RNA POLYMERASE SIGMA FACTOR HI_1459-RELATED"/>
    <property type="match status" value="1"/>
</dbReference>
<dbReference type="PANTHER" id="PTHR43133">
    <property type="entry name" value="RNA POLYMERASE ECF-TYPE SIGMA FACTO"/>
    <property type="match status" value="1"/>
</dbReference>
<keyword evidence="2" id="KW-0805">Transcription regulation</keyword>
<organism evidence="8 9">
    <name type="scientific">Candidatus Fimenecus excrementigallinarum</name>
    <dbReference type="NCBI Taxonomy" id="2840816"/>
    <lineage>
        <taxon>Bacteria</taxon>
        <taxon>Bacillati</taxon>
        <taxon>Bacillota</taxon>
        <taxon>Clostridia</taxon>
        <taxon>Candidatus Fimenecus</taxon>
    </lineage>
</organism>
<comment type="caution">
    <text evidence="8">The sequence shown here is derived from an EMBL/GenBank/DDBJ whole genome shotgun (WGS) entry which is preliminary data.</text>
</comment>
<reference evidence="8" key="2">
    <citation type="journal article" date="2021" name="PeerJ">
        <title>Extensive microbial diversity within the chicken gut microbiome revealed by metagenomics and culture.</title>
        <authorList>
            <person name="Gilroy R."/>
            <person name="Ravi A."/>
            <person name="Getino M."/>
            <person name="Pursley I."/>
            <person name="Horton D.L."/>
            <person name="Alikhan N.F."/>
            <person name="Baker D."/>
            <person name="Gharbi K."/>
            <person name="Hall N."/>
            <person name="Watson M."/>
            <person name="Adriaenssens E.M."/>
            <person name="Foster-Nyarko E."/>
            <person name="Jarju S."/>
            <person name="Secka A."/>
            <person name="Antonio M."/>
            <person name="Oren A."/>
            <person name="Chaudhuri R.R."/>
            <person name="La Ragione R."/>
            <person name="Hildebrand F."/>
            <person name="Pallen M.J."/>
        </authorList>
    </citation>
    <scope>NUCLEOTIDE SEQUENCE</scope>
    <source>
        <strain evidence="8">ChiGjej1B1-19959</strain>
    </source>
</reference>
<dbReference type="Pfam" id="PF08281">
    <property type="entry name" value="Sigma70_r4_2"/>
    <property type="match status" value="1"/>
</dbReference>
<evidence type="ECO:0000313" key="9">
    <source>
        <dbReference type="Proteomes" id="UP000824071"/>
    </source>
</evidence>
<feature type="domain" description="RNA polymerase sigma factor 70 region 4 type 2" evidence="7">
    <location>
        <begin position="120"/>
        <end position="171"/>
    </location>
</feature>
<dbReference type="AlphaFoldDB" id="A0A9D1IDT5"/>
<dbReference type="InterPro" id="IPR013325">
    <property type="entry name" value="RNA_pol_sigma_r2"/>
</dbReference>
<dbReference type="EMBL" id="DVMW01000023">
    <property type="protein sequence ID" value="HIU35447.1"/>
    <property type="molecule type" value="Genomic_DNA"/>
</dbReference>
<dbReference type="Proteomes" id="UP000824071">
    <property type="component" value="Unassembled WGS sequence"/>
</dbReference>
<evidence type="ECO:0000256" key="1">
    <source>
        <dbReference type="ARBA" id="ARBA00010641"/>
    </source>
</evidence>
<dbReference type="InterPro" id="IPR007627">
    <property type="entry name" value="RNA_pol_sigma70_r2"/>
</dbReference>
<dbReference type="GO" id="GO:0016987">
    <property type="term" value="F:sigma factor activity"/>
    <property type="evidence" value="ECO:0007669"/>
    <property type="project" value="UniProtKB-KW"/>
</dbReference>
<sequence>MLALYMSLIDSEDDKSKFEILYASYRKRMVYTAYCILGNKEDAEDAVHDAFLKIARNMRAIGDPGSAEALSYVLKAAKNTAINLSQKNAARRRHVRLEDAENLSDVRFLEKLHLHENYGAVVEAIRSLEDTYKDVLFYHFVVGMQAKEIADVLGRKKSTVQQQIVRGKKKLLAILENEWRA</sequence>
<gene>
    <name evidence="8" type="ORF">IAC53_02415</name>
</gene>
<evidence type="ECO:0000256" key="5">
    <source>
        <dbReference type="ARBA" id="ARBA00023163"/>
    </source>
</evidence>
<evidence type="ECO:0000256" key="3">
    <source>
        <dbReference type="ARBA" id="ARBA00023082"/>
    </source>
</evidence>
<keyword evidence="3" id="KW-0731">Sigma factor</keyword>
<dbReference type="GO" id="GO:0003677">
    <property type="term" value="F:DNA binding"/>
    <property type="evidence" value="ECO:0007669"/>
    <property type="project" value="UniProtKB-KW"/>
</dbReference>
<dbReference type="InterPro" id="IPR013324">
    <property type="entry name" value="RNA_pol_sigma_r3/r4-like"/>
</dbReference>
<reference evidence="8" key="1">
    <citation type="submission" date="2020-10" db="EMBL/GenBank/DDBJ databases">
        <authorList>
            <person name="Gilroy R."/>
        </authorList>
    </citation>
    <scope>NUCLEOTIDE SEQUENCE</scope>
    <source>
        <strain evidence="8">ChiGjej1B1-19959</strain>
    </source>
</reference>
<dbReference type="NCBIfam" id="TIGR02937">
    <property type="entry name" value="sigma70-ECF"/>
    <property type="match status" value="1"/>
</dbReference>
<dbReference type="Pfam" id="PF04542">
    <property type="entry name" value="Sigma70_r2"/>
    <property type="match status" value="1"/>
</dbReference>
<keyword evidence="4" id="KW-0238">DNA-binding</keyword>
<dbReference type="Gene3D" id="1.10.1740.10">
    <property type="match status" value="1"/>
</dbReference>
<evidence type="ECO:0000256" key="2">
    <source>
        <dbReference type="ARBA" id="ARBA00023015"/>
    </source>
</evidence>
<dbReference type="InterPro" id="IPR039425">
    <property type="entry name" value="RNA_pol_sigma-70-like"/>
</dbReference>
<protein>
    <submittedName>
        <fullName evidence="8">Sigma-70 family RNA polymerase sigma factor</fullName>
    </submittedName>
</protein>
<keyword evidence="5" id="KW-0804">Transcription</keyword>
<feature type="domain" description="RNA polymerase sigma-70 region 2" evidence="6">
    <location>
        <begin position="21"/>
        <end position="89"/>
    </location>
</feature>
<dbReference type="Gene3D" id="1.10.10.10">
    <property type="entry name" value="Winged helix-like DNA-binding domain superfamily/Winged helix DNA-binding domain"/>
    <property type="match status" value="1"/>
</dbReference>
<evidence type="ECO:0000259" key="7">
    <source>
        <dbReference type="Pfam" id="PF08281"/>
    </source>
</evidence>
<evidence type="ECO:0000313" key="8">
    <source>
        <dbReference type="EMBL" id="HIU35447.1"/>
    </source>
</evidence>
<dbReference type="SUPFAM" id="SSF88946">
    <property type="entry name" value="Sigma2 domain of RNA polymerase sigma factors"/>
    <property type="match status" value="1"/>
</dbReference>
<evidence type="ECO:0000259" key="6">
    <source>
        <dbReference type="Pfam" id="PF04542"/>
    </source>
</evidence>
<comment type="similarity">
    <text evidence="1">Belongs to the sigma-70 factor family. ECF subfamily.</text>
</comment>
<proteinExistence type="inferred from homology"/>
<evidence type="ECO:0000256" key="4">
    <source>
        <dbReference type="ARBA" id="ARBA00023125"/>
    </source>
</evidence>
<dbReference type="CDD" id="cd06171">
    <property type="entry name" value="Sigma70_r4"/>
    <property type="match status" value="1"/>
</dbReference>
<name>A0A9D1IDT5_9FIRM</name>
<dbReference type="SUPFAM" id="SSF88659">
    <property type="entry name" value="Sigma3 and sigma4 domains of RNA polymerase sigma factors"/>
    <property type="match status" value="1"/>
</dbReference>
<dbReference type="InterPro" id="IPR014284">
    <property type="entry name" value="RNA_pol_sigma-70_dom"/>
</dbReference>
<accession>A0A9D1IDT5</accession>
<dbReference type="InterPro" id="IPR013249">
    <property type="entry name" value="RNA_pol_sigma70_r4_t2"/>
</dbReference>
<dbReference type="InterPro" id="IPR036388">
    <property type="entry name" value="WH-like_DNA-bd_sf"/>
</dbReference>